<feature type="domain" description="PiggyBac transposable element-derived protein" evidence="2">
    <location>
        <begin position="14"/>
        <end position="157"/>
    </location>
</feature>
<dbReference type="Pfam" id="PF13843">
    <property type="entry name" value="DDE_Tnp_1_7"/>
    <property type="match status" value="1"/>
</dbReference>
<comment type="caution">
    <text evidence="3">The sequence shown here is derived from an EMBL/GenBank/DDBJ whole genome shotgun (WGS) entry which is preliminary data.</text>
</comment>
<name>A0A6A3XAU2_9STRA</name>
<protein>
    <recommendedName>
        <fullName evidence="2">PiggyBac transposable element-derived protein domain-containing protein</fullName>
    </recommendedName>
</protein>
<gene>
    <name evidence="3" type="ORF">PF005_g16071</name>
</gene>
<dbReference type="InterPro" id="IPR029526">
    <property type="entry name" value="PGBD"/>
</dbReference>
<accession>A0A6A3XAU2</accession>
<evidence type="ECO:0000256" key="1">
    <source>
        <dbReference type="SAM" id="MobiDB-lite"/>
    </source>
</evidence>
<organism evidence="3 4">
    <name type="scientific">Phytophthora fragariae</name>
    <dbReference type="NCBI Taxonomy" id="53985"/>
    <lineage>
        <taxon>Eukaryota</taxon>
        <taxon>Sar</taxon>
        <taxon>Stramenopiles</taxon>
        <taxon>Oomycota</taxon>
        <taxon>Peronosporomycetes</taxon>
        <taxon>Peronosporales</taxon>
        <taxon>Peronosporaceae</taxon>
        <taxon>Phytophthora</taxon>
    </lineage>
</organism>
<keyword evidence="4" id="KW-1185">Reference proteome</keyword>
<dbReference type="PANTHER" id="PTHR46599:SF3">
    <property type="entry name" value="PIGGYBAC TRANSPOSABLE ELEMENT-DERIVED PROTEIN 4"/>
    <property type="match status" value="1"/>
</dbReference>
<dbReference type="PANTHER" id="PTHR46599">
    <property type="entry name" value="PIGGYBAC TRANSPOSABLE ELEMENT-DERIVED PROTEIN 4"/>
    <property type="match status" value="1"/>
</dbReference>
<feature type="compositionally biased region" description="Low complexity" evidence="1">
    <location>
        <begin position="333"/>
        <end position="349"/>
    </location>
</feature>
<feature type="region of interest" description="Disordered" evidence="1">
    <location>
        <begin position="291"/>
        <end position="375"/>
    </location>
</feature>
<evidence type="ECO:0000259" key="2">
    <source>
        <dbReference type="Pfam" id="PF13843"/>
    </source>
</evidence>
<dbReference type="Proteomes" id="UP000433483">
    <property type="component" value="Unassembled WGS sequence"/>
</dbReference>
<evidence type="ECO:0000313" key="3">
    <source>
        <dbReference type="EMBL" id="KAE9198601.1"/>
    </source>
</evidence>
<evidence type="ECO:0000313" key="4">
    <source>
        <dbReference type="Proteomes" id="UP000433483"/>
    </source>
</evidence>
<sequence>MRNLQKVLPPRQDGTYHAVATDRFYTSVQLALQLLARNVYLVGTIQTNKKGFPPALIAKEASRPADVPRGMATIAVAKCCSLLQAMQWCDRLPVYLLSTGASTAVETCGRHVPGGRRVTIPCPSAMRDYHRWMGGVDIHDQLRLQRYSLQLSAHKQQGKPPSDYAAFLEVLQAQLLQTTGADFVEDILSPGPATPTRHATPIAAAHKLSELPEWVQVREGIRKRPQHQCKVCSIRKTKVGQRSTTRFYCEACSNGNKRVYLCDRVRPGHYVNNNMTCHQIWHVKWMNGEERPRPRIGRDIQMRGLGKKRRRREDAETNEDSEPEEAPAEEETAPAVGETEPVVQEETVPAVDDSPVEVEAPATTALDGEGRVNSV</sequence>
<reference evidence="3 4" key="1">
    <citation type="submission" date="2018-08" db="EMBL/GenBank/DDBJ databases">
        <title>Genomic investigation of the strawberry pathogen Phytophthora fragariae indicates pathogenicity is determined by transcriptional variation in three key races.</title>
        <authorList>
            <person name="Adams T.M."/>
            <person name="Armitage A.D."/>
            <person name="Sobczyk M.K."/>
            <person name="Bates H.J."/>
            <person name="Dunwell J.M."/>
            <person name="Nellist C.F."/>
            <person name="Harrison R.J."/>
        </authorList>
    </citation>
    <scope>NUCLEOTIDE SEQUENCE [LARGE SCALE GENOMIC DNA]</scope>
    <source>
        <strain evidence="3 4">NOV-27</strain>
    </source>
</reference>
<dbReference type="AlphaFoldDB" id="A0A6A3XAU2"/>
<dbReference type="EMBL" id="QXGB01001029">
    <property type="protein sequence ID" value="KAE9198601.1"/>
    <property type="molecule type" value="Genomic_DNA"/>
</dbReference>
<proteinExistence type="predicted"/>
<feature type="compositionally biased region" description="Basic and acidic residues" evidence="1">
    <location>
        <begin position="291"/>
        <end position="301"/>
    </location>
</feature>
<feature type="compositionally biased region" description="Acidic residues" evidence="1">
    <location>
        <begin position="316"/>
        <end position="332"/>
    </location>
</feature>
<dbReference type="OrthoDB" id="121783at2759"/>